<keyword evidence="4" id="KW-1185">Reference proteome</keyword>
<feature type="domain" description="HMA" evidence="2">
    <location>
        <begin position="204"/>
        <end position="270"/>
    </location>
</feature>
<gene>
    <name evidence="3" type="ORF">K2173_015823</name>
</gene>
<accession>A0AAV8SEJ4</accession>
<dbReference type="PANTHER" id="PTHR46119:SF12">
    <property type="entry name" value="PROTEIN SODIUM POTASSIUM ROOT DEFECTIVE 3"/>
    <property type="match status" value="1"/>
</dbReference>
<evidence type="ECO:0000256" key="1">
    <source>
        <dbReference type="SAM" id="MobiDB-lite"/>
    </source>
</evidence>
<comment type="caution">
    <text evidence="3">The sequence shown here is derived from an EMBL/GenBank/DDBJ whole genome shotgun (WGS) entry which is preliminary data.</text>
</comment>
<dbReference type="EMBL" id="JAIWQS010000011">
    <property type="protein sequence ID" value="KAJ8750642.1"/>
    <property type="molecule type" value="Genomic_DNA"/>
</dbReference>
<proteinExistence type="predicted"/>
<evidence type="ECO:0000313" key="3">
    <source>
        <dbReference type="EMBL" id="KAJ8750642.1"/>
    </source>
</evidence>
<dbReference type="AlphaFoldDB" id="A0AAV8SEJ4"/>
<name>A0AAV8SEJ4_9ROSI</name>
<sequence length="286" mass="30898">MKGMDLFCASPASTAICSSLDQRSMVRRATRPIDRHSSRPYAPCASHELPIDPGLFYEKFRKSSSAKQNDYLHGKSSAGSRDGNNHAKQSELRRKSSADISDVYSSSSSSRYLLSDHDSPYIDWISESDKVSALVPSHAIPKHRSSSHCGSPAWRSSPLARSRDWRSGSGRVSELVPAKAAKSNRVISSDSPVLRSSSSARSHDQVVVLRVSIHCKGCEGKVRKHISKMEGVTSFSIDLATKKVTVIGNVTPLGVLASVSKVKSAQLWPSASPTSSSPLPTPCFST</sequence>
<organism evidence="3 4">
    <name type="scientific">Erythroxylum novogranatense</name>
    <dbReference type="NCBI Taxonomy" id="1862640"/>
    <lineage>
        <taxon>Eukaryota</taxon>
        <taxon>Viridiplantae</taxon>
        <taxon>Streptophyta</taxon>
        <taxon>Embryophyta</taxon>
        <taxon>Tracheophyta</taxon>
        <taxon>Spermatophyta</taxon>
        <taxon>Magnoliopsida</taxon>
        <taxon>eudicotyledons</taxon>
        <taxon>Gunneridae</taxon>
        <taxon>Pentapetalae</taxon>
        <taxon>rosids</taxon>
        <taxon>fabids</taxon>
        <taxon>Malpighiales</taxon>
        <taxon>Erythroxylaceae</taxon>
        <taxon>Erythroxylum</taxon>
    </lineage>
</organism>
<feature type="region of interest" description="Disordered" evidence="1">
    <location>
        <begin position="140"/>
        <end position="168"/>
    </location>
</feature>
<protein>
    <recommendedName>
        <fullName evidence="2">HMA domain-containing protein</fullName>
    </recommendedName>
</protein>
<feature type="compositionally biased region" description="Basic and acidic residues" evidence="1">
    <location>
        <begin position="83"/>
        <end position="97"/>
    </location>
</feature>
<dbReference type="Proteomes" id="UP001159364">
    <property type="component" value="Linkage Group LG11"/>
</dbReference>
<dbReference type="Gene3D" id="3.30.70.100">
    <property type="match status" value="1"/>
</dbReference>
<dbReference type="PROSITE" id="PS50846">
    <property type="entry name" value="HMA_2"/>
    <property type="match status" value="1"/>
</dbReference>
<dbReference type="InterPro" id="IPR006121">
    <property type="entry name" value="HMA_dom"/>
</dbReference>
<dbReference type="PANTHER" id="PTHR46119">
    <property type="entry name" value="OS08G0405700 PROTEIN"/>
    <property type="match status" value="1"/>
</dbReference>
<dbReference type="Pfam" id="PF00403">
    <property type="entry name" value="HMA"/>
    <property type="match status" value="1"/>
</dbReference>
<evidence type="ECO:0000313" key="4">
    <source>
        <dbReference type="Proteomes" id="UP001159364"/>
    </source>
</evidence>
<evidence type="ECO:0000259" key="2">
    <source>
        <dbReference type="PROSITE" id="PS50846"/>
    </source>
</evidence>
<dbReference type="InterPro" id="IPR036163">
    <property type="entry name" value="HMA_dom_sf"/>
</dbReference>
<feature type="region of interest" description="Disordered" evidence="1">
    <location>
        <begin position="67"/>
        <end position="100"/>
    </location>
</feature>
<dbReference type="InterPro" id="IPR044526">
    <property type="entry name" value="NAKR1-3"/>
</dbReference>
<dbReference type="CDD" id="cd00371">
    <property type="entry name" value="HMA"/>
    <property type="match status" value="1"/>
</dbReference>
<reference evidence="3 4" key="1">
    <citation type="submission" date="2021-09" db="EMBL/GenBank/DDBJ databases">
        <title>Genomic insights and catalytic innovation underlie evolution of tropane alkaloids biosynthesis.</title>
        <authorList>
            <person name="Wang Y.-J."/>
            <person name="Tian T."/>
            <person name="Huang J.-P."/>
            <person name="Huang S.-X."/>
        </authorList>
    </citation>
    <scope>NUCLEOTIDE SEQUENCE [LARGE SCALE GENOMIC DNA]</scope>
    <source>
        <strain evidence="3">KIB-2018</strain>
        <tissue evidence="3">Leaf</tissue>
    </source>
</reference>
<dbReference type="SUPFAM" id="SSF55008">
    <property type="entry name" value="HMA, heavy metal-associated domain"/>
    <property type="match status" value="1"/>
</dbReference>
<dbReference type="GO" id="GO:0046872">
    <property type="term" value="F:metal ion binding"/>
    <property type="evidence" value="ECO:0007669"/>
    <property type="project" value="InterPro"/>
</dbReference>